<organism evidence="2 3">
    <name type="scientific">Timema podura</name>
    <name type="common">Walking stick</name>
    <dbReference type="NCBI Taxonomy" id="61482"/>
    <lineage>
        <taxon>Eukaryota</taxon>
        <taxon>Metazoa</taxon>
        <taxon>Ecdysozoa</taxon>
        <taxon>Arthropoda</taxon>
        <taxon>Hexapoda</taxon>
        <taxon>Insecta</taxon>
        <taxon>Pterygota</taxon>
        <taxon>Neoptera</taxon>
        <taxon>Polyneoptera</taxon>
        <taxon>Phasmatodea</taxon>
        <taxon>Timematodea</taxon>
        <taxon>Timematoidea</taxon>
        <taxon>Timematidae</taxon>
        <taxon>Timema</taxon>
    </lineage>
</organism>
<gene>
    <name evidence="2" type="ORF">TPAB3V08_LOCUS11491</name>
</gene>
<name>A0ABN7PD09_TIMPD</name>
<keyword evidence="3" id="KW-1185">Reference proteome</keyword>
<keyword evidence="1" id="KW-0268">Exocytosis</keyword>
<comment type="caution">
    <text evidence="2">The sequence shown here is derived from an EMBL/GenBank/DDBJ whole genome shotgun (WGS) entry which is preliminary data.</text>
</comment>
<dbReference type="PANTHER" id="PTHR14146">
    <property type="entry name" value="EXOCYST COMPLEX COMPONENT 4"/>
    <property type="match status" value="1"/>
</dbReference>
<dbReference type="Proteomes" id="UP001153148">
    <property type="component" value="Unassembled WGS sequence"/>
</dbReference>
<comment type="similarity">
    <text evidence="1">Belongs to the SEC8 family.</text>
</comment>
<keyword evidence="1" id="KW-0813">Transport</keyword>
<accession>A0ABN7PD09</accession>
<dbReference type="PANTHER" id="PTHR14146:SF0">
    <property type="entry name" value="EXOCYST COMPLEX COMPONENT 4"/>
    <property type="match status" value="1"/>
</dbReference>
<reference evidence="2" key="1">
    <citation type="submission" date="2021-03" db="EMBL/GenBank/DDBJ databases">
        <authorList>
            <person name="Tran Van P."/>
        </authorList>
    </citation>
    <scope>NUCLEOTIDE SEQUENCE</scope>
</reference>
<evidence type="ECO:0000256" key="1">
    <source>
        <dbReference type="RuleBase" id="RU367079"/>
    </source>
</evidence>
<keyword evidence="1" id="KW-0653">Protein transport</keyword>
<proteinExistence type="inferred from homology"/>
<evidence type="ECO:0000313" key="2">
    <source>
        <dbReference type="EMBL" id="CAG2064545.1"/>
    </source>
</evidence>
<evidence type="ECO:0000313" key="3">
    <source>
        <dbReference type="Proteomes" id="UP001153148"/>
    </source>
</evidence>
<comment type="function">
    <text evidence="1">Component of the exocyst complex involved in the docking of exocytic vesicles with fusion sites on the plasma membrane.</text>
</comment>
<sequence>MCRNIFALQQTLTNITMAREIALDHARHYFELFYLTPEEILSGVMEKGAEFSELEYMNAFQLLQRSQADPDYGAINVHLGRLSDILGEVGVTV</sequence>
<dbReference type="InterPro" id="IPR039682">
    <property type="entry name" value="Sec8/EXOC4"/>
</dbReference>
<dbReference type="EMBL" id="CAJPIN010034985">
    <property type="protein sequence ID" value="CAG2064545.1"/>
    <property type="molecule type" value="Genomic_DNA"/>
</dbReference>
<protein>
    <recommendedName>
        <fullName evidence="1">Exocyst complex component Sec8</fullName>
    </recommendedName>
</protein>